<feature type="domain" description="Trypanosome variant surface glycoprotein A-type N-terminal" evidence="10">
    <location>
        <begin position="12"/>
        <end position="381"/>
    </location>
</feature>
<dbReference type="InterPro" id="IPR019609">
    <property type="entry name" value="Variant_surf_glycoprt_trypan_C"/>
</dbReference>
<comment type="function">
    <text evidence="1">VSG forms a coat on the surface of the parasite. The trypanosome evades the immune response of the host by expressing a series of antigenically distinct VSGs from an estimated 1000 VSG genes.</text>
</comment>
<dbReference type="GO" id="GO:0005886">
    <property type="term" value="C:plasma membrane"/>
    <property type="evidence" value="ECO:0007669"/>
    <property type="project" value="UniProtKB-SubCell"/>
</dbReference>
<evidence type="ECO:0000259" key="11">
    <source>
        <dbReference type="Pfam" id="PF10659"/>
    </source>
</evidence>
<dbReference type="VEuPathDB" id="TriTrypDB:Tb427_000307100"/>
<feature type="signal peptide" evidence="9">
    <location>
        <begin position="1"/>
        <end position="24"/>
    </location>
</feature>
<evidence type="ECO:0000256" key="5">
    <source>
        <dbReference type="ARBA" id="ARBA00023136"/>
    </source>
</evidence>
<keyword evidence="9" id="KW-0732">Signal</keyword>
<evidence type="ECO:0000256" key="2">
    <source>
        <dbReference type="ARBA" id="ARBA00004609"/>
    </source>
</evidence>
<dbReference type="VEuPathDB" id="TriTrypDB:Tb927.9.900"/>
<dbReference type="Pfam" id="PF10659">
    <property type="entry name" value="Trypan_glycop_C"/>
    <property type="match status" value="1"/>
</dbReference>
<dbReference type="VEuPathDB" id="TriTrypDB:Tb1125.Tb09.v4.0051"/>
<dbReference type="InterPro" id="IPR001812">
    <property type="entry name" value="Trypano_VSG_A_N_dom"/>
</dbReference>
<dbReference type="Pfam" id="PF00913">
    <property type="entry name" value="Trypan_glycop"/>
    <property type="match status" value="1"/>
</dbReference>
<sequence length="537" mass="58015">MQRLPCLTTLIVAFCLIKQQPAAATVSNPIAQTYWKELCKLSKDGEKLAGRAMYNIKKPAAAVESDILAVLKTQTFLQAGSPTLSTAAVKTAGSFAARKLHANLNYYSGTGASNEVKAALHGGRLQGALREFLQDQGTVAASGKGCLSARDASTDVVTTISQLERLEPECTVSDEPLSQGEPVYSVLQPSGVRGGLATTVIHSTFTLTGHDTKCNLNSDAQQHHWLNEGTGVNVQAQAPKLAAGIIQIERTNGLSTKGLAASIAAGDCPMVANAHDAIKAPQAWQTSAATTTIKESEQDEHFKQAARQYLFGVEETEGKRDNELPSTAKASYNAIDKPEKMLLQDINDMPIEGILKKSPNLKKLGDVTDINQLLELYFYYSDLNKQKLENAAKKLQEAEAKTTSKSAEEKEKECNTNGQDKQDECEKLAKDGCVFNPKKVEGKKCTLSEEGKQAVEKAAKQEGGEKDGKHECSTDQDQTSCEEENEGLPPSAPCKCVWITFTDNEGKLPKPGCRSSSFLVNQKLGLMAGAFFLYLEF</sequence>
<keyword evidence="3" id="KW-1003">Cell membrane</keyword>
<dbReference type="GO" id="GO:0098552">
    <property type="term" value="C:side of membrane"/>
    <property type="evidence" value="ECO:0007669"/>
    <property type="project" value="UniProtKB-KW"/>
</dbReference>
<dbReference type="Gene3D" id="1.10.470.10">
    <property type="entry name" value="Variant Surface Glycoprotein, subunit A, domain 2"/>
    <property type="match status" value="1"/>
</dbReference>
<proteinExistence type="predicted"/>
<feature type="region of interest" description="Disordered" evidence="8">
    <location>
        <begin position="399"/>
        <end position="421"/>
    </location>
</feature>
<feature type="compositionally biased region" description="Basic and acidic residues" evidence="8">
    <location>
        <begin position="456"/>
        <end position="473"/>
    </location>
</feature>
<dbReference type="GO" id="GO:0042783">
    <property type="term" value="P:symbiont-mediated evasion of host immune response"/>
    <property type="evidence" value="ECO:0007669"/>
    <property type="project" value="InterPro"/>
</dbReference>
<evidence type="ECO:0000256" key="1">
    <source>
        <dbReference type="ARBA" id="ARBA00002523"/>
    </source>
</evidence>
<keyword evidence="5" id="KW-0472">Membrane</keyword>
<keyword evidence="7" id="KW-0449">Lipoprotein</keyword>
<dbReference type="SUPFAM" id="SSF58087">
    <property type="entry name" value="Variant surface glycoprotein (N-terminal domain)"/>
    <property type="match status" value="1"/>
</dbReference>
<dbReference type="AlphaFoldDB" id="M4SXS0"/>
<reference evidence="12" key="1">
    <citation type="submission" date="2013-02" db="EMBL/GenBank/DDBJ databases">
        <authorList>
            <person name="Cross G.A.M."/>
            <person name="Kim H.-S."/>
            <person name="Wickstead B."/>
        </authorList>
    </citation>
    <scope>NUCLEOTIDE SEQUENCE</scope>
    <source>
        <strain evidence="12">Lister 427</strain>
    </source>
</reference>
<protein>
    <submittedName>
        <fullName evidence="12">Variant surface glycoprotein 784</fullName>
    </submittedName>
</protein>
<dbReference type="EMBL" id="KC613807">
    <property type="protein sequence ID" value="AGH61238.1"/>
    <property type="molecule type" value="Genomic_DNA"/>
</dbReference>
<evidence type="ECO:0000256" key="6">
    <source>
        <dbReference type="ARBA" id="ARBA00023180"/>
    </source>
</evidence>
<evidence type="ECO:0000256" key="3">
    <source>
        <dbReference type="ARBA" id="ARBA00022475"/>
    </source>
</evidence>
<feature type="chain" id="PRO_5004058107" evidence="9">
    <location>
        <begin position="25"/>
        <end position="537"/>
    </location>
</feature>
<evidence type="ECO:0000259" key="10">
    <source>
        <dbReference type="Pfam" id="PF00913"/>
    </source>
</evidence>
<feature type="domain" description="Trypanosome variant surface glycoprotein C-terminal" evidence="11">
    <location>
        <begin position="414"/>
        <end position="532"/>
    </location>
</feature>
<dbReference type="Gene3D" id="3.90.150.10">
    <property type="entry name" value="Variant Surface Glycoprotein, subunit A domain 1"/>
    <property type="match status" value="1"/>
</dbReference>
<evidence type="ECO:0000256" key="7">
    <source>
        <dbReference type="ARBA" id="ARBA00023288"/>
    </source>
</evidence>
<dbReference type="Gene3D" id="4.10.110.20">
    <property type="entry name" value="Variant surface glycoprotein MITAT 1.2, VSG 221, C-terminal domain"/>
    <property type="match status" value="1"/>
</dbReference>
<feature type="region of interest" description="Disordered" evidence="8">
    <location>
        <begin position="456"/>
        <end position="490"/>
    </location>
</feature>
<evidence type="ECO:0000256" key="4">
    <source>
        <dbReference type="ARBA" id="ARBA00022622"/>
    </source>
</evidence>
<evidence type="ECO:0000256" key="8">
    <source>
        <dbReference type="SAM" id="MobiDB-lite"/>
    </source>
</evidence>
<keyword evidence="6" id="KW-0325">Glycoprotein</keyword>
<evidence type="ECO:0000256" key="9">
    <source>
        <dbReference type="SAM" id="SignalP"/>
    </source>
</evidence>
<reference evidence="12" key="2">
    <citation type="journal article" date="2014" name="Mol. Biochem. Parasitol.">
        <title>Capturing the variant surface glycoprotein repertoire (the VSGnome) of Trypanosoma brucei Lister 427.</title>
        <authorList>
            <person name="Cross G.A."/>
            <person name="Kim H.S."/>
            <person name="Wickstead B."/>
        </authorList>
    </citation>
    <scope>NUCLEOTIDE SEQUENCE</scope>
    <source>
        <strain evidence="12">Lister 427</strain>
    </source>
</reference>
<name>M4SXS0_9TRYP</name>
<accession>M4SXS0</accession>
<comment type="subcellular location">
    <subcellularLocation>
        <location evidence="2">Cell membrane</location>
        <topology evidence="2">Lipid-anchor</topology>
        <topology evidence="2">GPI-anchor</topology>
    </subcellularLocation>
</comment>
<evidence type="ECO:0000313" key="12">
    <source>
        <dbReference type="EMBL" id="AGH61238.1"/>
    </source>
</evidence>
<organism evidence="12">
    <name type="scientific">Trypanosoma brucei</name>
    <dbReference type="NCBI Taxonomy" id="5691"/>
    <lineage>
        <taxon>Eukaryota</taxon>
        <taxon>Discoba</taxon>
        <taxon>Euglenozoa</taxon>
        <taxon>Kinetoplastea</taxon>
        <taxon>Metakinetoplastina</taxon>
        <taxon>Trypanosomatida</taxon>
        <taxon>Trypanosomatidae</taxon>
        <taxon>Trypanosoma</taxon>
    </lineage>
</organism>
<keyword evidence="4" id="KW-0336">GPI-anchor</keyword>